<sequence>MTPNQTTYKMNDVIRGCSIYAQRLTKHGFMYERPEEHHVPVRIQVTEYTRHGEIVLFEGEYGERVLMPDILKKYKDRSLGVYAVCMSKSLQYYKTKLSIEGM</sequence>
<evidence type="ECO:0000313" key="2">
    <source>
        <dbReference type="Proteomes" id="UP000281553"/>
    </source>
</evidence>
<dbReference type="OrthoDB" id="10616982at2759"/>
<organism evidence="1 2">
    <name type="scientific">Dibothriocephalus latus</name>
    <name type="common">Fish tapeworm</name>
    <name type="synonym">Diphyllobothrium latum</name>
    <dbReference type="NCBI Taxonomy" id="60516"/>
    <lineage>
        <taxon>Eukaryota</taxon>
        <taxon>Metazoa</taxon>
        <taxon>Spiralia</taxon>
        <taxon>Lophotrochozoa</taxon>
        <taxon>Platyhelminthes</taxon>
        <taxon>Cestoda</taxon>
        <taxon>Eucestoda</taxon>
        <taxon>Diphyllobothriidea</taxon>
        <taxon>Diphyllobothriidae</taxon>
        <taxon>Dibothriocephalus</taxon>
    </lineage>
</organism>
<dbReference type="AlphaFoldDB" id="A0A3P7NKK6"/>
<keyword evidence="2" id="KW-1185">Reference proteome</keyword>
<proteinExistence type="predicted"/>
<evidence type="ECO:0000313" key="1">
    <source>
        <dbReference type="EMBL" id="VDN31521.1"/>
    </source>
</evidence>
<name>A0A3P7NKK6_DIBLA</name>
<protein>
    <submittedName>
        <fullName evidence="1">Uncharacterized protein</fullName>
    </submittedName>
</protein>
<gene>
    <name evidence="1" type="ORF">DILT_LOCUS15771</name>
</gene>
<dbReference type="Proteomes" id="UP000281553">
    <property type="component" value="Unassembled WGS sequence"/>
</dbReference>
<accession>A0A3P7NKK6</accession>
<dbReference type="EMBL" id="UYRU01080949">
    <property type="protein sequence ID" value="VDN31521.1"/>
    <property type="molecule type" value="Genomic_DNA"/>
</dbReference>
<reference evidence="1 2" key="1">
    <citation type="submission" date="2018-11" db="EMBL/GenBank/DDBJ databases">
        <authorList>
            <consortium name="Pathogen Informatics"/>
        </authorList>
    </citation>
    <scope>NUCLEOTIDE SEQUENCE [LARGE SCALE GENOMIC DNA]</scope>
</reference>